<dbReference type="PANTHER" id="PTHR43712:SF16">
    <property type="entry name" value="O-METHYLTRANSFERASE ELCB"/>
    <property type="match status" value="1"/>
</dbReference>
<dbReference type="GO" id="GO:0008171">
    <property type="term" value="F:O-methyltransferase activity"/>
    <property type="evidence" value="ECO:0007669"/>
    <property type="project" value="InterPro"/>
</dbReference>
<dbReference type="Pfam" id="PF00891">
    <property type="entry name" value="Methyltransf_2"/>
    <property type="match status" value="1"/>
</dbReference>
<feature type="domain" description="O-methyltransferase C-terminal" evidence="4">
    <location>
        <begin position="97"/>
        <end position="253"/>
    </location>
</feature>
<protein>
    <submittedName>
        <fullName evidence="5">O-methyltransferase-domain-containing protein</fullName>
    </submittedName>
</protein>
<evidence type="ECO:0000256" key="3">
    <source>
        <dbReference type="ARBA" id="ARBA00022691"/>
    </source>
</evidence>
<dbReference type="PROSITE" id="PS51683">
    <property type="entry name" value="SAM_OMT_II"/>
    <property type="match status" value="1"/>
</dbReference>
<evidence type="ECO:0000313" key="6">
    <source>
        <dbReference type="Proteomes" id="UP000305067"/>
    </source>
</evidence>
<name>A0A5C3QIU4_9AGAR</name>
<evidence type="ECO:0000259" key="4">
    <source>
        <dbReference type="Pfam" id="PF00891"/>
    </source>
</evidence>
<dbReference type="InterPro" id="IPR016461">
    <property type="entry name" value="COMT-like"/>
</dbReference>
<keyword evidence="1 5" id="KW-0489">Methyltransferase</keyword>
<gene>
    <name evidence="5" type="ORF">BDV98DRAFT_620181</name>
</gene>
<evidence type="ECO:0000256" key="1">
    <source>
        <dbReference type="ARBA" id="ARBA00022603"/>
    </source>
</evidence>
<reference evidence="5 6" key="1">
    <citation type="journal article" date="2019" name="Nat. Ecol. Evol.">
        <title>Megaphylogeny resolves global patterns of mushroom evolution.</title>
        <authorList>
            <person name="Varga T."/>
            <person name="Krizsan K."/>
            <person name="Foldi C."/>
            <person name="Dima B."/>
            <person name="Sanchez-Garcia M."/>
            <person name="Sanchez-Ramirez S."/>
            <person name="Szollosi G.J."/>
            <person name="Szarkandi J.G."/>
            <person name="Papp V."/>
            <person name="Albert L."/>
            <person name="Andreopoulos W."/>
            <person name="Angelini C."/>
            <person name="Antonin V."/>
            <person name="Barry K.W."/>
            <person name="Bougher N.L."/>
            <person name="Buchanan P."/>
            <person name="Buyck B."/>
            <person name="Bense V."/>
            <person name="Catcheside P."/>
            <person name="Chovatia M."/>
            <person name="Cooper J."/>
            <person name="Damon W."/>
            <person name="Desjardin D."/>
            <person name="Finy P."/>
            <person name="Geml J."/>
            <person name="Haridas S."/>
            <person name="Hughes K."/>
            <person name="Justo A."/>
            <person name="Karasinski D."/>
            <person name="Kautmanova I."/>
            <person name="Kiss B."/>
            <person name="Kocsube S."/>
            <person name="Kotiranta H."/>
            <person name="LaButti K.M."/>
            <person name="Lechner B.E."/>
            <person name="Liimatainen K."/>
            <person name="Lipzen A."/>
            <person name="Lukacs Z."/>
            <person name="Mihaltcheva S."/>
            <person name="Morgado L.N."/>
            <person name="Niskanen T."/>
            <person name="Noordeloos M.E."/>
            <person name="Ohm R.A."/>
            <person name="Ortiz-Santana B."/>
            <person name="Ovrebo C."/>
            <person name="Racz N."/>
            <person name="Riley R."/>
            <person name="Savchenko A."/>
            <person name="Shiryaev A."/>
            <person name="Soop K."/>
            <person name="Spirin V."/>
            <person name="Szebenyi C."/>
            <person name="Tomsovsky M."/>
            <person name="Tulloss R.E."/>
            <person name="Uehling J."/>
            <person name="Grigoriev I.V."/>
            <person name="Vagvolgyi C."/>
            <person name="Papp T."/>
            <person name="Martin F.M."/>
            <person name="Miettinen O."/>
            <person name="Hibbett D.S."/>
            <person name="Nagy L.G."/>
        </authorList>
    </citation>
    <scope>NUCLEOTIDE SEQUENCE [LARGE SCALE GENOMIC DNA]</scope>
    <source>
        <strain evidence="5 6">CBS 309.79</strain>
    </source>
</reference>
<organism evidence="5 6">
    <name type="scientific">Pterulicium gracile</name>
    <dbReference type="NCBI Taxonomy" id="1884261"/>
    <lineage>
        <taxon>Eukaryota</taxon>
        <taxon>Fungi</taxon>
        <taxon>Dikarya</taxon>
        <taxon>Basidiomycota</taxon>
        <taxon>Agaricomycotina</taxon>
        <taxon>Agaricomycetes</taxon>
        <taxon>Agaricomycetidae</taxon>
        <taxon>Agaricales</taxon>
        <taxon>Pleurotineae</taxon>
        <taxon>Pterulaceae</taxon>
        <taxon>Pterulicium</taxon>
    </lineage>
</organism>
<dbReference type="Gene3D" id="3.40.50.150">
    <property type="entry name" value="Vaccinia Virus protein VP39"/>
    <property type="match status" value="1"/>
</dbReference>
<dbReference type="GO" id="GO:0032259">
    <property type="term" value="P:methylation"/>
    <property type="evidence" value="ECO:0007669"/>
    <property type="project" value="UniProtKB-KW"/>
</dbReference>
<dbReference type="AlphaFoldDB" id="A0A5C3QIU4"/>
<dbReference type="PANTHER" id="PTHR43712">
    <property type="entry name" value="PUTATIVE (AFU_ORTHOLOGUE AFUA_4G14580)-RELATED"/>
    <property type="match status" value="1"/>
</dbReference>
<dbReference type="Proteomes" id="UP000305067">
    <property type="component" value="Unassembled WGS sequence"/>
</dbReference>
<evidence type="ECO:0000313" key="5">
    <source>
        <dbReference type="EMBL" id="TFL01437.1"/>
    </source>
</evidence>
<dbReference type="OrthoDB" id="2410195at2759"/>
<sequence>MSLKPSKRLVLRDQGSHVKKIAQRNGFSSQKLIITSTTSPSQMSSVTTACLVFLDTGEPSADLNARPDAKYDGAKGIAALVDYQEVAVPASYCHSKFNENFKASGFIWDNEYYSEPEQHFQRKRCDLAMKTIEHMISPEAMLEGYSWESLPSGSIVVDVGGGVGTYVTALARTYPTLRYIVQDLPATVENAKQAQSQAGGFSEASVGKAAMLLEAHSFLEPQPERNFDVFFIKNITHNWSDHYVQKILRNLRNIASTCRR</sequence>
<keyword evidence="3" id="KW-0949">S-adenosyl-L-methionine</keyword>
<evidence type="ECO:0000256" key="2">
    <source>
        <dbReference type="ARBA" id="ARBA00022679"/>
    </source>
</evidence>
<accession>A0A5C3QIU4</accession>
<keyword evidence="2 5" id="KW-0808">Transferase</keyword>
<dbReference type="InterPro" id="IPR029063">
    <property type="entry name" value="SAM-dependent_MTases_sf"/>
</dbReference>
<dbReference type="InterPro" id="IPR001077">
    <property type="entry name" value="COMT_C"/>
</dbReference>
<proteinExistence type="predicted"/>
<dbReference type="SUPFAM" id="SSF53335">
    <property type="entry name" value="S-adenosyl-L-methionine-dependent methyltransferases"/>
    <property type="match status" value="1"/>
</dbReference>
<dbReference type="EMBL" id="ML178825">
    <property type="protein sequence ID" value="TFL01437.1"/>
    <property type="molecule type" value="Genomic_DNA"/>
</dbReference>
<keyword evidence="6" id="KW-1185">Reference proteome</keyword>